<sequence length="733" mass="77666">MASLRAADSFSNEDALNMSNLVDLNDSLKKAFQRLNSWRSQSNQLDLFAPEESVFDELDTSASESIMRSLAGPDYSLQQDIPTTMPSSAIPSSVAAGMSNSIVAHTTPPSATLDSAIVGRSPISAHLAPLEVNPHSRNLNSPQQDCFSGRISEMTAPSYQVACCCPPDSLPQPGLATRITLEGSSNMTVSQQHLLQQQQQTHLQTHNPQQYHLQQHDPVALCTSEKTRMTDYEVTEASVRPSGVPVPCRVLLETTTGQAMSLGSGWVPMVLPMNPGLAEPRAAVTGCTSKSVVEKSAEESVGFMDQTLQQVHYMVASPGQGIAQASRLGSFGRPVHPGPTIAGSPLHPTSSSSSSSISPSSSSLSSSSPSSSASSMAAISSSSTSEWSPPLPTSPLTSGQLQHASSLLRPTQSHACHPCPSISSSPSSTITISSSTCSSYELVYQNSNSCLLVPQTLTSNHNTSVSRGIPLSTSSYSSSPPITTNLQPARPISISAVEFAEPNDHGDQLLSASYFQPILTTPDRISSSVSLPQSAGQTGIETLVTKRSIDSSEAILNMPIETTYSAGATMTSNLVNVPTLVNGLIAVSCNSRVNHQQAYHSEFSHGCSNMSTVASTPLPSLTSRLSASLPPLVVSNRSQASAFSDSSARMGNTSYACLGTVSRTANEVLAQTRQPAPDLAYCHMVRGADECLDKDIEEDDDEEYGGNGTKLPRMNGIDDYEDDEDEFNWDSIV</sequence>
<gene>
    <name evidence="2" type="ORF">PXEA_LOCUS3930</name>
</gene>
<organism evidence="2 3">
    <name type="scientific">Protopolystoma xenopodis</name>
    <dbReference type="NCBI Taxonomy" id="117903"/>
    <lineage>
        <taxon>Eukaryota</taxon>
        <taxon>Metazoa</taxon>
        <taxon>Spiralia</taxon>
        <taxon>Lophotrochozoa</taxon>
        <taxon>Platyhelminthes</taxon>
        <taxon>Monogenea</taxon>
        <taxon>Polyopisthocotylea</taxon>
        <taxon>Polystomatidea</taxon>
        <taxon>Polystomatidae</taxon>
        <taxon>Protopolystoma</taxon>
    </lineage>
</organism>
<accession>A0A3S5B1H1</accession>
<evidence type="ECO:0000313" key="3">
    <source>
        <dbReference type="Proteomes" id="UP000784294"/>
    </source>
</evidence>
<reference evidence="2" key="1">
    <citation type="submission" date="2018-11" db="EMBL/GenBank/DDBJ databases">
        <authorList>
            <consortium name="Pathogen Informatics"/>
        </authorList>
    </citation>
    <scope>NUCLEOTIDE SEQUENCE</scope>
</reference>
<proteinExistence type="predicted"/>
<feature type="region of interest" description="Disordered" evidence="1">
    <location>
        <begin position="328"/>
        <end position="409"/>
    </location>
</feature>
<feature type="compositionally biased region" description="Low complexity" evidence="1">
    <location>
        <begin position="344"/>
        <end position="398"/>
    </location>
</feature>
<evidence type="ECO:0000256" key="1">
    <source>
        <dbReference type="SAM" id="MobiDB-lite"/>
    </source>
</evidence>
<name>A0A3S5B1H1_9PLAT</name>
<comment type="caution">
    <text evidence="2">The sequence shown here is derived from an EMBL/GenBank/DDBJ whole genome shotgun (WGS) entry which is preliminary data.</text>
</comment>
<dbReference type="AlphaFoldDB" id="A0A3S5B1H1"/>
<dbReference type="EMBL" id="CAAALY010009158">
    <property type="protein sequence ID" value="VEL10490.1"/>
    <property type="molecule type" value="Genomic_DNA"/>
</dbReference>
<feature type="compositionally biased region" description="Polar residues" evidence="1">
    <location>
        <begin position="399"/>
        <end position="409"/>
    </location>
</feature>
<feature type="region of interest" description="Disordered" evidence="1">
    <location>
        <begin position="696"/>
        <end position="733"/>
    </location>
</feature>
<keyword evidence="3" id="KW-1185">Reference proteome</keyword>
<dbReference type="Proteomes" id="UP000784294">
    <property type="component" value="Unassembled WGS sequence"/>
</dbReference>
<evidence type="ECO:0000313" key="2">
    <source>
        <dbReference type="EMBL" id="VEL10490.1"/>
    </source>
</evidence>
<feature type="compositionally biased region" description="Acidic residues" evidence="1">
    <location>
        <begin position="718"/>
        <end position="733"/>
    </location>
</feature>
<protein>
    <submittedName>
        <fullName evidence="2">Uncharacterized protein</fullName>
    </submittedName>
</protein>